<accession>I0HB82</accession>
<proteinExistence type="predicted"/>
<keyword evidence="4" id="KW-1185">Reference proteome</keyword>
<dbReference type="GO" id="GO:0050660">
    <property type="term" value="F:flavin adenine dinucleotide binding"/>
    <property type="evidence" value="ECO:0007669"/>
    <property type="project" value="InterPro"/>
</dbReference>
<dbReference type="HOGENOM" id="CLU_018204_2_0_11"/>
<dbReference type="InterPro" id="IPR037069">
    <property type="entry name" value="AcylCoA_DH/ox_N_sf"/>
</dbReference>
<dbReference type="PATRIC" id="fig|512565.3.peg.5041"/>
<gene>
    <name evidence="3" type="ordered locus">AMIS_50490</name>
</gene>
<evidence type="ECO:0000313" key="4">
    <source>
        <dbReference type="Proteomes" id="UP000007882"/>
    </source>
</evidence>
<dbReference type="InterPro" id="IPR036250">
    <property type="entry name" value="AcylCo_DH-like_C"/>
</dbReference>
<organism evidence="3 4">
    <name type="scientific">Actinoplanes missouriensis (strain ATCC 14538 / DSM 43046 / CBS 188.64 / JCM 3121 / NBRC 102363 / NCIMB 12654 / NRRL B-3342 / UNCC 431)</name>
    <dbReference type="NCBI Taxonomy" id="512565"/>
    <lineage>
        <taxon>Bacteria</taxon>
        <taxon>Bacillati</taxon>
        <taxon>Actinomycetota</taxon>
        <taxon>Actinomycetes</taxon>
        <taxon>Micromonosporales</taxon>
        <taxon>Micromonosporaceae</taxon>
        <taxon>Actinoplanes</taxon>
    </lineage>
</organism>
<dbReference type="InterPro" id="IPR013107">
    <property type="entry name" value="Acyl-CoA_DH_C"/>
</dbReference>
<protein>
    <submittedName>
        <fullName evidence="3">Putative oxidoreductase</fullName>
    </submittedName>
</protein>
<dbReference type="InterPro" id="IPR050741">
    <property type="entry name" value="Acyl-CoA_dehydrogenase"/>
</dbReference>
<feature type="domain" description="Acyl-CoA dehydrogenase C-terminal" evidence="2">
    <location>
        <begin position="236"/>
        <end position="364"/>
    </location>
</feature>
<dbReference type="RefSeq" id="WP_014445158.1">
    <property type="nucleotide sequence ID" value="NC_017093.1"/>
</dbReference>
<dbReference type="GO" id="GO:0016712">
    <property type="term" value="F:oxidoreductase activity, acting on paired donors, with incorporation or reduction of molecular oxygen, reduced flavin or flavoprotein as one donor, and incorporation of one atom of oxygen"/>
    <property type="evidence" value="ECO:0007669"/>
    <property type="project" value="TreeGrafter"/>
</dbReference>
<reference evidence="3 4" key="1">
    <citation type="submission" date="2012-02" db="EMBL/GenBank/DDBJ databases">
        <title>Complete genome sequence of Actinoplanes missouriensis 431 (= NBRC 102363).</title>
        <authorList>
            <person name="Ohnishi Y."/>
            <person name="Ishikawa J."/>
            <person name="Sekine M."/>
            <person name="Hosoyama A."/>
            <person name="Harada T."/>
            <person name="Narita H."/>
            <person name="Hata T."/>
            <person name="Konno Y."/>
            <person name="Tutikane K."/>
            <person name="Fujita N."/>
            <person name="Horinouchi S."/>
            <person name="Hayakawa M."/>
        </authorList>
    </citation>
    <scope>NUCLEOTIDE SEQUENCE [LARGE SCALE GENOMIC DNA]</scope>
    <source>
        <strain evidence="4">ATCC 14538 / DSM 43046 / CBS 188.64 / JCM 3121 / NBRC 102363 / NCIMB 12654 / NRRL B-3342 / UNCC 431</strain>
    </source>
</reference>
<dbReference type="AlphaFoldDB" id="I0HB82"/>
<sequence length="381" mass="39596">MSIQPAPATGLARAARDVAALAAGHADQGERDRRLAVPVMRALVAAGFARHFVPAGLGGAAGTFAELTEAVTVLGAACPATAWCASVVANLARMAAYLPGEGRKEIWRDGPDTVVVGAVSPKGRARRDGSGWRLSGAWPYVSAVDLSDWALVLGTGKGDGEDPCTLMFAVPRDRYRVERTWSDVGMRASGSNTLVVEDVHVPGLLTFNAADLFGGQAPGLESPCHRVPLTATSGLSFSAPILGAAEGALAHWSGHAAERIRAAERPGPGPGRGYYEEVLARSSGEIDAARLLLERAAGVADRGPLVTPAEATRNQRDCALATDLLVTAVDRLFRASGTAGHSTDHPLQRLWRDVHSAAGHVVLQFGPSAAAYAGRALDLDG</sequence>
<dbReference type="GO" id="GO:0005737">
    <property type="term" value="C:cytoplasm"/>
    <property type="evidence" value="ECO:0007669"/>
    <property type="project" value="TreeGrafter"/>
</dbReference>
<name>I0HB82_ACTM4</name>
<evidence type="ECO:0000259" key="2">
    <source>
        <dbReference type="Pfam" id="PF08028"/>
    </source>
</evidence>
<dbReference type="STRING" id="512565.AMIS_50490"/>
<dbReference type="Proteomes" id="UP000007882">
    <property type="component" value="Chromosome"/>
</dbReference>
<dbReference type="SUPFAM" id="SSF47203">
    <property type="entry name" value="Acyl-CoA dehydrogenase C-terminal domain-like"/>
    <property type="match status" value="1"/>
</dbReference>
<dbReference type="EMBL" id="AP012319">
    <property type="protein sequence ID" value="BAL90269.1"/>
    <property type="molecule type" value="Genomic_DNA"/>
</dbReference>
<dbReference type="GO" id="GO:0033539">
    <property type="term" value="P:fatty acid beta-oxidation using acyl-CoA dehydrogenase"/>
    <property type="evidence" value="ECO:0007669"/>
    <property type="project" value="TreeGrafter"/>
</dbReference>
<dbReference type="Pfam" id="PF08028">
    <property type="entry name" value="Acyl-CoA_dh_2"/>
    <property type="match status" value="1"/>
</dbReference>
<dbReference type="InterPro" id="IPR046373">
    <property type="entry name" value="Acyl-CoA_Oxase/DH_mid-dom_sf"/>
</dbReference>
<dbReference type="InterPro" id="IPR009100">
    <property type="entry name" value="AcylCoA_DH/oxidase_NM_dom_sf"/>
</dbReference>
<evidence type="ECO:0000313" key="3">
    <source>
        <dbReference type="EMBL" id="BAL90269.1"/>
    </source>
</evidence>
<dbReference type="SUPFAM" id="SSF56645">
    <property type="entry name" value="Acyl-CoA dehydrogenase NM domain-like"/>
    <property type="match status" value="1"/>
</dbReference>
<dbReference type="GO" id="GO:0003995">
    <property type="term" value="F:acyl-CoA dehydrogenase activity"/>
    <property type="evidence" value="ECO:0007669"/>
    <property type="project" value="TreeGrafter"/>
</dbReference>
<dbReference type="Gene3D" id="1.20.140.10">
    <property type="entry name" value="Butyryl-CoA Dehydrogenase, subunit A, domain 3"/>
    <property type="match status" value="1"/>
</dbReference>
<evidence type="ECO:0000256" key="1">
    <source>
        <dbReference type="ARBA" id="ARBA00023002"/>
    </source>
</evidence>
<dbReference type="eggNOG" id="COG1960">
    <property type="taxonomic scope" value="Bacteria"/>
</dbReference>
<dbReference type="PANTHER" id="PTHR48083:SF19">
    <property type="entry name" value="FLAVIN-DEPENDENT MONOOXYGENASE, OXYGENASE SUBUNIT HSAA"/>
    <property type="match status" value="1"/>
</dbReference>
<dbReference type="KEGG" id="ams:AMIS_50490"/>
<dbReference type="PIRSF" id="PIRSF016578">
    <property type="entry name" value="HsaA"/>
    <property type="match status" value="1"/>
</dbReference>
<dbReference type="PANTHER" id="PTHR48083">
    <property type="entry name" value="MEDIUM-CHAIN SPECIFIC ACYL-COA DEHYDROGENASE, MITOCHONDRIAL-RELATED"/>
    <property type="match status" value="1"/>
</dbReference>
<dbReference type="Gene3D" id="1.10.540.10">
    <property type="entry name" value="Acyl-CoA dehydrogenase/oxidase, N-terminal domain"/>
    <property type="match status" value="1"/>
</dbReference>
<dbReference type="Gene3D" id="2.40.110.10">
    <property type="entry name" value="Butyryl-CoA Dehydrogenase, subunit A, domain 2"/>
    <property type="match status" value="1"/>
</dbReference>
<keyword evidence="1" id="KW-0560">Oxidoreductase</keyword>